<evidence type="ECO:0000256" key="8">
    <source>
        <dbReference type="ARBA" id="ARBA00023160"/>
    </source>
</evidence>
<evidence type="ECO:0000313" key="11">
    <source>
        <dbReference type="Proteomes" id="UP000035681"/>
    </source>
</evidence>
<evidence type="ECO:0000256" key="1">
    <source>
        <dbReference type="ARBA" id="ARBA00005194"/>
    </source>
</evidence>
<evidence type="ECO:0000313" key="12">
    <source>
        <dbReference type="WBParaSite" id="SSTP_0000422800.1"/>
    </source>
</evidence>
<keyword evidence="6" id="KW-0560">Oxidoreductase</keyword>
<keyword evidence="4" id="KW-0521">NADP</keyword>
<protein>
    <submittedName>
        <fullName evidence="12">Estradiol 17-beta-dehydrogenase 12</fullName>
    </submittedName>
    <submittedName>
        <fullName evidence="13">Steroid dehydrogenase</fullName>
    </submittedName>
</protein>
<evidence type="ECO:0000256" key="6">
    <source>
        <dbReference type="ARBA" id="ARBA00023002"/>
    </source>
</evidence>
<dbReference type="PANTHER" id="PTHR43086:SF2">
    <property type="entry name" value="HYDROXYSTEROID DEHYDROGENASE-LIKE PROTEIN 1"/>
    <property type="match status" value="1"/>
</dbReference>
<evidence type="ECO:0000256" key="2">
    <source>
        <dbReference type="ARBA" id="ARBA00022516"/>
    </source>
</evidence>
<dbReference type="Pfam" id="PF00106">
    <property type="entry name" value="adh_short"/>
    <property type="match status" value="1"/>
</dbReference>
<dbReference type="WBParaSite" id="TCONS_00007982.p1">
    <property type="protein sequence ID" value="TCONS_00007982.p1"/>
    <property type="gene ID" value="XLOC_005987"/>
</dbReference>
<keyword evidence="2" id="KW-0444">Lipid biosynthesis</keyword>
<dbReference type="InterPro" id="IPR036291">
    <property type="entry name" value="NAD(P)-bd_dom_sf"/>
</dbReference>
<dbReference type="PROSITE" id="PS00061">
    <property type="entry name" value="ADH_SHORT"/>
    <property type="match status" value="1"/>
</dbReference>
<dbReference type="PRINTS" id="PR00080">
    <property type="entry name" value="SDRFAMILY"/>
</dbReference>
<keyword evidence="11" id="KW-1185">Reference proteome</keyword>
<keyword evidence="5" id="KW-0752">Steroid biosynthesis</keyword>
<keyword evidence="10" id="KW-0472">Membrane</keyword>
<feature type="transmembrane region" description="Helical" evidence="10">
    <location>
        <begin position="6"/>
        <end position="26"/>
    </location>
</feature>
<keyword evidence="10" id="KW-0812">Transmembrane</keyword>
<dbReference type="GO" id="GO:0030497">
    <property type="term" value="P:fatty acid elongation"/>
    <property type="evidence" value="ECO:0007669"/>
    <property type="project" value="TreeGrafter"/>
</dbReference>
<evidence type="ECO:0000256" key="5">
    <source>
        <dbReference type="ARBA" id="ARBA00022955"/>
    </source>
</evidence>
<comment type="similarity">
    <text evidence="9">Belongs to the short-chain dehydrogenases/reductases (SDR) family. 17-beta-HSD 3 subfamily.</text>
</comment>
<keyword evidence="8" id="KW-0275">Fatty acid biosynthesis</keyword>
<dbReference type="GO" id="GO:0016491">
    <property type="term" value="F:oxidoreductase activity"/>
    <property type="evidence" value="ECO:0007669"/>
    <property type="project" value="UniProtKB-KW"/>
</dbReference>
<organism evidence="12">
    <name type="scientific">Strongyloides stercoralis</name>
    <name type="common">Threadworm</name>
    <dbReference type="NCBI Taxonomy" id="6248"/>
    <lineage>
        <taxon>Eukaryota</taxon>
        <taxon>Metazoa</taxon>
        <taxon>Ecdysozoa</taxon>
        <taxon>Nematoda</taxon>
        <taxon>Chromadorea</taxon>
        <taxon>Rhabditida</taxon>
        <taxon>Tylenchina</taxon>
        <taxon>Panagrolaimomorpha</taxon>
        <taxon>Strongyloidoidea</taxon>
        <taxon>Strongyloididae</taxon>
        <taxon>Strongyloides</taxon>
    </lineage>
</organism>
<dbReference type="PIRSF" id="PIRSF000126">
    <property type="entry name" value="11-beta-HSD1"/>
    <property type="match status" value="1"/>
</dbReference>
<keyword evidence="3" id="KW-0276">Fatty acid metabolism</keyword>
<dbReference type="GO" id="GO:0005783">
    <property type="term" value="C:endoplasmic reticulum"/>
    <property type="evidence" value="ECO:0007669"/>
    <property type="project" value="TreeGrafter"/>
</dbReference>
<evidence type="ECO:0000313" key="13">
    <source>
        <dbReference type="WBParaSite" id="TCONS_00007982.p1"/>
    </source>
</evidence>
<dbReference type="PRINTS" id="PR00081">
    <property type="entry name" value="GDHRDH"/>
</dbReference>
<dbReference type="InterPro" id="IPR002347">
    <property type="entry name" value="SDR_fam"/>
</dbReference>
<evidence type="ECO:0000256" key="3">
    <source>
        <dbReference type="ARBA" id="ARBA00022832"/>
    </source>
</evidence>
<dbReference type="GO" id="GO:0006694">
    <property type="term" value="P:steroid biosynthetic process"/>
    <property type="evidence" value="ECO:0007669"/>
    <property type="project" value="UniProtKB-KW"/>
</dbReference>
<name>A0A0K0E411_STRER</name>
<keyword evidence="10" id="KW-1133">Transmembrane helix</keyword>
<accession>A0A0K0E411</accession>
<dbReference type="WBParaSite" id="SSTP_0000422800.1">
    <property type="protein sequence ID" value="SSTP_0000422800.1"/>
    <property type="gene ID" value="SSTP_0000422800"/>
</dbReference>
<dbReference type="Gene3D" id="3.40.50.720">
    <property type="entry name" value="NAD(P)-binding Rossmann-like Domain"/>
    <property type="match status" value="1"/>
</dbReference>
<dbReference type="PANTHER" id="PTHR43086">
    <property type="entry name" value="VERY-LONG-CHAIN 3-OXOOACYL-COA REDUCTASE"/>
    <property type="match status" value="1"/>
</dbReference>
<proteinExistence type="inferred from homology"/>
<evidence type="ECO:0000256" key="4">
    <source>
        <dbReference type="ARBA" id="ARBA00022857"/>
    </source>
</evidence>
<dbReference type="Proteomes" id="UP000035681">
    <property type="component" value="Unplaced"/>
</dbReference>
<dbReference type="SUPFAM" id="SSF51735">
    <property type="entry name" value="NAD(P)-binding Rossmann-fold domains"/>
    <property type="match status" value="1"/>
</dbReference>
<reference evidence="12" key="1">
    <citation type="submission" date="2015-08" db="UniProtKB">
        <authorList>
            <consortium name="WormBaseParasite"/>
        </authorList>
    </citation>
    <scope>IDENTIFICATION</scope>
</reference>
<keyword evidence="7" id="KW-0443">Lipid metabolism</keyword>
<dbReference type="AlphaFoldDB" id="A0A0K0E411"/>
<evidence type="ECO:0000256" key="7">
    <source>
        <dbReference type="ARBA" id="ARBA00023098"/>
    </source>
</evidence>
<dbReference type="InterPro" id="IPR020904">
    <property type="entry name" value="Sc_DH/Rdtase_CS"/>
</dbReference>
<dbReference type="CDD" id="cd05356">
    <property type="entry name" value="17beta-HSD1_like_SDR_c"/>
    <property type="match status" value="1"/>
</dbReference>
<evidence type="ECO:0000256" key="9">
    <source>
        <dbReference type="ARBA" id="ARBA00038261"/>
    </source>
</evidence>
<dbReference type="FunFam" id="3.40.50.720:FF:000137">
    <property type="entry name" value="Hydroxysteroid (17-beta) dehydrogenase 3"/>
    <property type="match status" value="1"/>
</dbReference>
<comment type="pathway">
    <text evidence="1">Lipid metabolism; fatty acid biosynthesis.</text>
</comment>
<dbReference type="STRING" id="6248.A0A0K0E411"/>
<evidence type="ECO:0000256" key="10">
    <source>
        <dbReference type="SAM" id="Phobius"/>
    </source>
</evidence>
<sequence>MVCSDVINLLGYGVLLYFGVKLFCIVKRIFYPYVIATPIDLKKVSGSDWAAITGSTDGIGKQYAIELSKKGFNIILISRNPSKLEDVKNEIHKISPNVEVETITFDFKNTTLDDYEDILIKELRKYEIGIFINNVGLFSEYPDILHKTEGGLKRISDQIIVNTLPVTILTAGVIPQMLERNKGIIINVSSFAGYGRMAEFNVYSASKRYVIHLTRILQKEYSNTGIIFQCICPLLVITNMSKAEKTNIFAPYPNAFVKSALRTIGHTNETSGYLTHQLQTEGANLLPTFIMDIFLKINNEQMRGYMKNKSIE</sequence>